<dbReference type="Proteomes" id="UP000075606">
    <property type="component" value="Unassembled WGS sequence"/>
</dbReference>
<gene>
    <name evidence="2" type="ORF">AWW68_14525</name>
</gene>
<dbReference type="OrthoDB" id="1933280at2"/>
<evidence type="ECO:0000259" key="1">
    <source>
        <dbReference type="PROSITE" id="PS50042"/>
    </source>
</evidence>
<organism evidence="2 3">
    <name type="scientific">Roseivirga spongicola</name>
    <dbReference type="NCBI Taxonomy" id="333140"/>
    <lineage>
        <taxon>Bacteria</taxon>
        <taxon>Pseudomonadati</taxon>
        <taxon>Bacteroidota</taxon>
        <taxon>Cytophagia</taxon>
        <taxon>Cytophagales</taxon>
        <taxon>Roseivirgaceae</taxon>
        <taxon>Roseivirga</taxon>
    </lineage>
</organism>
<dbReference type="PROSITE" id="PS50042">
    <property type="entry name" value="CNMP_BINDING_3"/>
    <property type="match status" value="1"/>
</dbReference>
<dbReference type="Pfam" id="PF00027">
    <property type="entry name" value="cNMP_binding"/>
    <property type="match status" value="1"/>
</dbReference>
<dbReference type="Gene3D" id="2.60.120.10">
    <property type="entry name" value="Jelly Rolls"/>
    <property type="match status" value="1"/>
</dbReference>
<reference evidence="2 3" key="1">
    <citation type="submission" date="2016-01" db="EMBL/GenBank/DDBJ databases">
        <title>Genome sequencing of Roseivirga spongicola UST030701-084.</title>
        <authorList>
            <person name="Selvaratnam C."/>
            <person name="Thevarajoo S."/>
            <person name="Goh K.M."/>
            <person name="Ee R."/>
            <person name="Chan K.-G."/>
            <person name="Chong C.S."/>
        </authorList>
    </citation>
    <scope>NUCLEOTIDE SEQUENCE [LARGE SCALE GENOMIC DNA]</scope>
    <source>
        <strain evidence="2 3">UST030701-084</strain>
    </source>
</reference>
<comment type="caution">
    <text evidence="2">The sequence shown here is derived from an EMBL/GenBank/DDBJ whole genome shotgun (WGS) entry which is preliminary data.</text>
</comment>
<accession>A0A150X5B1</accession>
<dbReference type="RefSeq" id="WP_068222893.1">
    <property type="nucleotide sequence ID" value="NZ_CP139724.1"/>
</dbReference>
<proteinExistence type="predicted"/>
<dbReference type="InterPro" id="IPR014710">
    <property type="entry name" value="RmlC-like_jellyroll"/>
</dbReference>
<name>A0A150X5B1_9BACT</name>
<dbReference type="STRING" id="333140.AWW68_14525"/>
<evidence type="ECO:0000313" key="2">
    <source>
        <dbReference type="EMBL" id="KYG73883.1"/>
    </source>
</evidence>
<dbReference type="InterPro" id="IPR018490">
    <property type="entry name" value="cNMP-bd_dom_sf"/>
</dbReference>
<dbReference type="AlphaFoldDB" id="A0A150X5B1"/>
<dbReference type="InterPro" id="IPR000595">
    <property type="entry name" value="cNMP-bd_dom"/>
</dbReference>
<sequence>MQEVLIDHMRQLVSLSDEEAEIISSAFKEKQLKKKEYLLKKGDSSHYMRFISSGCLKVFSLDNDGNEGILQFGVNGWWVNDLYGYLTGQPSSYFIQAITNSTVLQVHKNVLDQLFNQIPSLDRFWRIKIQNAYIALQERTMNLMRESAEERYARFISQYRDMEQSIPQYMIASYLGVTPEHLSAIRKKISKSKLS</sequence>
<evidence type="ECO:0000313" key="3">
    <source>
        <dbReference type="Proteomes" id="UP000075606"/>
    </source>
</evidence>
<dbReference type="EMBL" id="LRPC01000028">
    <property type="protein sequence ID" value="KYG73883.1"/>
    <property type="molecule type" value="Genomic_DNA"/>
</dbReference>
<dbReference type="CDD" id="cd00038">
    <property type="entry name" value="CAP_ED"/>
    <property type="match status" value="1"/>
</dbReference>
<feature type="domain" description="Cyclic nucleotide-binding" evidence="1">
    <location>
        <begin position="11"/>
        <end position="115"/>
    </location>
</feature>
<keyword evidence="3" id="KW-1185">Reference proteome</keyword>
<protein>
    <submittedName>
        <fullName evidence="2">Cyclic nucleotide-binding protein</fullName>
    </submittedName>
</protein>
<dbReference type="SUPFAM" id="SSF51206">
    <property type="entry name" value="cAMP-binding domain-like"/>
    <property type="match status" value="1"/>
</dbReference>